<dbReference type="KEGG" id="ssl:SS1G_04109"/>
<proteinExistence type="predicted"/>
<accession>A7EFL8</accession>
<evidence type="ECO:0000313" key="1">
    <source>
        <dbReference type="EMBL" id="EDO01634.1"/>
    </source>
</evidence>
<keyword evidence="2" id="KW-1185">Reference proteome</keyword>
<evidence type="ECO:0000313" key="2">
    <source>
        <dbReference type="Proteomes" id="UP000001312"/>
    </source>
</evidence>
<protein>
    <submittedName>
        <fullName evidence="1">Uncharacterized protein</fullName>
    </submittedName>
</protein>
<reference evidence="2" key="1">
    <citation type="journal article" date="2011" name="PLoS Genet.">
        <title>Genomic analysis of the necrotrophic fungal pathogens Sclerotinia sclerotiorum and Botrytis cinerea.</title>
        <authorList>
            <person name="Amselem J."/>
            <person name="Cuomo C.A."/>
            <person name="van Kan J.A."/>
            <person name="Viaud M."/>
            <person name="Benito E.P."/>
            <person name="Couloux A."/>
            <person name="Coutinho P.M."/>
            <person name="de Vries R.P."/>
            <person name="Dyer P.S."/>
            <person name="Fillinger S."/>
            <person name="Fournier E."/>
            <person name="Gout L."/>
            <person name="Hahn M."/>
            <person name="Kohn L."/>
            <person name="Lapalu N."/>
            <person name="Plummer K.M."/>
            <person name="Pradier J.M."/>
            <person name="Quevillon E."/>
            <person name="Sharon A."/>
            <person name="Simon A."/>
            <person name="ten Have A."/>
            <person name="Tudzynski B."/>
            <person name="Tudzynski P."/>
            <person name="Wincker P."/>
            <person name="Andrew M."/>
            <person name="Anthouard V."/>
            <person name="Beever R.E."/>
            <person name="Beffa R."/>
            <person name="Benoit I."/>
            <person name="Bouzid O."/>
            <person name="Brault B."/>
            <person name="Chen Z."/>
            <person name="Choquer M."/>
            <person name="Collemare J."/>
            <person name="Cotton P."/>
            <person name="Danchin E.G."/>
            <person name="Da Silva C."/>
            <person name="Gautier A."/>
            <person name="Giraud C."/>
            <person name="Giraud T."/>
            <person name="Gonzalez C."/>
            <person name="Grossetete S."/>
            <person name="Guldener U."/>
            <person name="Henrissat B."/>
            <person name="Howlett B.J."/>
            <person name="Kodira C."/>
            <person name="Kretschmer M."/>
            <person name="Lappartient A."/>
            <person name="Leroch M."/>
            <person name="Levis C."/>
            <person name="Mauceli E."/>
            <person name="Neuveglise C."/>
            <person name="Oeser B."/>
            <person name="Pearson M."/>
            <person name="Poulain J."/>
            <person name="Poussereau N."/>
            <person name="Quesneville H."/>
            <person name="Rascle C."/>
            <person name="Schumacher J."/>
            <person name="Segurens B."/>
            <person name="Sexton A."/>
            <person name="Silva E."/>
            <person name="Sirven C."/>
            <person name="Soanes D.M."/>
            <person name="Talbot N.J."/>
            <person name="Templeton M."/>
            <person name="Yandava C."/>
            <person name="Yarden O."/>
            <person name="Zeng Q."/>
            <person name="Rollins J.A."/>
            <person name="Lebrun M.H."/>
            <person name="Dickman M."/>
        </authorList>
    </citation>
    <scope>NUCLEOTIDE SEQUENCE [LARGE SCALE GENOMIC DNA]</scope>
    <source>
        <strain evidence="2">ATCC 18683 / 1980 / Ss-1</strain>
    </source>
</reference>
<dbReference type="RefSeq" id="XP_001594302.1">
    <property type="nucleotide sequence ID" value="XM_001594252.1"/>
</dbReference>
<sequence length="92" mass="10530">MDFMNKIFTRFHHIRTRQMSVRKASLNVAEIKRSSGQQGRTDADLELKIRWSLDIRDASASGQDLQAVWGLFRSHQNCTDPSDQDLKVPVGD</sequence>
<gene>
    <name evidence="1" type="ORF">SS1G_04109</name>
</gene>
<dbReference type="GeneID" id="5490941"/>
<dbReference type="AlphaFoldDB" id="A7EFL8"/>
<dbReference type="HOGENOM" id="CLU_2414611_0_0_1"/>
<dbReference type="InParanoid" id="A7EFL8"/>
<organism evidence="1 2">
    <name type="scientific">Sclerotinia sclerotiorum (strain ATCC 18683 / 1980 / Ss-1)</name>
    <name type="common">White mold</name>
    <name type="synonym">Whetzelinia sclerotiorum</name>
    <dbReference type="NCBI Taxonomy" id="665079"/>
    <lineage>
        <taxon>Eukaryota</taxon>
        <taxon>Fungi</taxon>
        <taxon>Dikarya</taxon>
        <taxon>Ascomycota</taxon>
        <taxon>Pezizomycotina</taxon>
        <taxon>Leotiomycetes</taxon>
        <taxon>Helotiales</taxon>
        <taxon>Sclerotiniaceae</taxon>
        <taxon>Sclerotinia</taxon>
    </lineage>
</organism>
<dbReference type="Proteomes" id="UP000001312">
    <property type="component" value="Unassembled WGS sequence"/>
</dbReference>
<dbReference type="EMBL" id="CH476625">
    <property type="protein sequence ID" value="EDO01634.1"/>
    <property type="molecule type" value="Genomic_DNA"/>
</dbReference>
<name>A7EFL8_SCLS1</name>